<gene>
    <name evidence="2" type="ORF">N0D28_13585</name>
</gene>
<proteinExistence type="predicted"/>
<dbReference type="Gene3D" id="3.10.180.10">
    <property type="entry name" value="2,3-Dihydroxybiphenyl 1,2-Dioxygenase, domain 1"/>
    <property type="match status" value="1"/>
</dbReference>
<evidence type="ECO:0000313" key="2">
    <source>
        <dbReference type="EMBL" id="UWX63749.1"/>
    </source>
</evidence>
<protein>
    <submittedName>
        <fullName evidence="2">VOC family protein</fullName>
    </submittedName>
</protein>
<sequence length="210" mass="22574">MSVPALDRPAIDHLVIAARSLSEGAAWLEDRLGVHLAPGGEHPTFGTHNRLLSLGEAYLEVIAVNPDAPAPTRPRWFGLDTPAVQERLKRGPALIHWVARTPQPPLAAQGEVLALTRGRYVWTLTVPQDGSLPLGGALPSLIAWQGDSPAATLPDVGVRLRSLELMTPQPEQLREALTGLKLVELVTVHQAPETRLQAVLDMPNGEVVLA</sequence>
<dbReference type="InterPro" id="IPR025870">
    <property type="entry name" value="Glyoxalase-like_dom"/>
</dbReference>
<organism evidence="2 3">
    <name type="scientific">Deinococcus rubellus</name>
    <dbReference type="NCBI Taxonomy" id="1889240"/>
    <lineage>
        <taxon>Bacteria</taxon>
        <taxon>Thermotogati</taxon>
        <taxon>Deinococcota</taxon>
        <taxon>Deinococci</taxon>
        <taxon>Deinococcales</taxon>
        <taxon>Deinococcaceae</taxon>
        <taxon>Deinococcus</taxon>
    </lineage>
</organism>
<dbReference type="EMBL" id="CP104213">
    <property type="protein sequence ID" value="UWX63749.1"/>
    <property type="molecule type" value="Genomic_DNA"/>
</dbReference>
<dbReference type="Pfam" id="PF13468">
    <property type="entry name" value="Glyoxalase_3"/>
    <property type="match status" value="1"/>
</dbReference>
<name>A0ABY5YF82_9DEIO</name>
<evidence type="ECO:0000259" key="1">
    <source>
        <dbReference type="Pfam" id="PF13468"/>
    </source>
</evidence>
<reference evidence="2" key="1">
    <citation type="submission" date="2022-09" db="EMBL/GenBank/DDBJ databases">
        <title>genome sequence of Deinococcus rubellus.</title>
        <authorList>
            <person name="Srinivasan S."/>
        </authorList>
    </citation>
    <scope>NUCLEOTIDE SEQUENCE</scope>
    <source>
        <strain evidence="2">Ant6</strain>
    </source>
</reference>
<dbReference type="SUPFAM" id="SSF54593">
    <property type="entry name" value="Glyoxalase/Bleomycin resistance protein/Dihydroxybiphenyl dioxygenase"/>
    <property type="match status" value="1"/>
</dbReference>
<evidence type="ECO:0000313" key="3">
    <source>
        <dbReference type="Proteomes" id="UP001060261"/>
    </source>
</evidence>
<dbReference type="RefSeq" id="WP_260560029.1">
    <property type="nucleotide sequence ID" value="NZ_BAABEC010000074.1"/>
</dbReference>
<dbReference type="InterPro" id="IPR029068">
    <property type="entry name" value="Glyas_Bleomycin-R_OHBP_Dase"/>
</dbReference>
<keyword evidence="3" id="KW-1185">Reference proteome</keyword>
<feature type="domain" description="Glyoxalase-like" evidence="1">
    <location>
        <begin position="11"/>
        <end position="179"/>
    </location>
</feature>
<dbReference type="Proteomes" id="UP001060261">
    <property type="component" value="Chromosome"/>
</dbReference>
<accession>A0ABY5YF82</accession>